<evidence type="ECO:0000256" key="3">
    <source>
        <dbReference type="SAM" id="SignalP"/>
    </source>
</evidence>
<dbReference type="InterPro" id="IPR013783">
    <property type="entry name" value="Ig-like_fold"/>
</dbReference>
<dbReference type="GeneID" id="71997943"/>
<dbReference type="Proteomes" id="UP000814176">
    <property type="component" value="Unassembled WGS sequence"/>
</dbReference>
<dbReference type="CDD" id="cd02851">
    <property type="entry name" value="E_set_GO_C"/>
    <property type="match status" value="1"/>
</dbReference>
<keyword evidence="7" id="KW-1185">Reference proteome</keyword>
<dbReference type="PANTHER" id="PTHR32208:SF96">
    <property type="entry name" value="GLYOXAL OXIDASE"/>
    <property type="match status" value="1"/>
</dbReference>
<gene>
    <name evidence="6" type="ORF">C8Q71DRAFT_238495</name>
</gene>
<dbReference type="Gene3D" id="2.130.10.80">
    <property type="entry name" value="Galactose oxidase/kelch, beta-propeller"/>
    <property type="match status" value="1"/>
</dbReference>
<dbReference type="SUPFAM" id="SSF81296">
    <property type="entry name" value="E set domains"/>
    <property type="match status" value="1"/>
</dbReference>
<reference evidence="6 7" key="1">
    <citation type="journal article" date="2021" name="Environ. Microbiol.">
        <title>Gene family expansions and transcriptome signatures uncover fungal adaptations to wood decay.</title>
        <authorList>
            <person name="Hage H."/>
            <person name="Miyauchi S."/>
            <person name="Viragh M."/>
            <person name="Drula E."/>
            <person name="Min B."/>
            <person name="Chaduli D."/>
            <person name="Navarro D."/>
            <person name="Favel A."/>
            <person name="Norest M."/>
            <person name="Lesage-Meessen L."/>
            <person name="Balint B."/>
            <person name="Merenyi Z."/>
            <person name="de Eugenio L."/>
            <person name="Morin E."/>
            <person name="Martinez A.T."/>
            <person name="Baldrian P."/>
            <person name="Stursova M."/>
            <person name="Martinez M.J."/>
            <person name="Novotny C."/>
            <person name="Magnuson J.K."/>
            <person name="Spatafora J.W."/>
            <person name="Maurice S."/>
            <person name="Pangilinan J."/>
            <person name="Andreopoulos W."/>
            <person name="LaButti K."/>
            <person name="Hundley H."/>
            <person name="Na H."/>
            <person name="Kuo A."/>
            <person name="Barry K."/>
            <person name="Lipzen A."/>
            <person name="Henrissat B."/>
            <person name="Riley R."/>
            <person name="Ahrendt S."/>
            <person name="Nagy L.G."/>
            <person name="Grigoriev I.V."/>
            <person name="Martin F."/>
            <person name="Rosso M.N."/>
        </authorList>
    </citation>
    <scope>NUCLEOTIDE SEQUENCE [LARGE SCALE GENOMIC DNA]</scope>
    <source>
        <strain evidence="6 7">CIRM-BRFM 1785</strain>
    </source>
</reference>
<dbReference type="PANTHER" id="PTHR32208">
    <property type="entry name" value="SECRETED PROTEIN-RELATED"/>
    <property type="match status" value="1"/>
</dbReference>
<comment type="caution">
    <text evidence="6">The sequence shown here is derived from an EMBL/GenBank/DDBJ whole genome shotgun (WGS) entry which is preliminary data.</text>
</comment>
<protein>
    <submittedName>
        <fullName evidence="6">Copper radical oxidase</fullName>
    </submittedName>
</protein>
<dbReference type="InterPro" id="IPR015202">
    <property type="entry name" value="GO-like_E_set"/>
</dbReference>
<evidence type="ECO:0000256" key="1">
    <source>
        <dbReference type="ARBA" id="ARBA00022729"/>
    </source>
</evidence>
<feature type="chain" id="PRO_5047127183" evidence="3">
    <location>
        <begin position="32"/>
        <end position="812"/>
    </location>
</feature>
<organism evidence="6 7">
    <name type="scientific">Rhodofomes roseus</name>
    <dbReference type="NCBI Taxonomy" id="34475"/>
    <lineage>
        <taxon>Eukaryota</taxon>
        <taxon>Fungi</taxon>
        <taxon>Dikarya</taxon>
        <taxon>Basidiomycota</taxon>
        <taxon>Agaricomycotina</taxon>
        <taxon>Agaricomycetes</taxon>
        <taxon>Polyporales</taxon>
        <taxon>Rhodofomes</taxon>
    </lineage>
</organism>
<evidence type="ECO:0000259" key="4">
    <source>
        <dbReference type="Pfam" id="PF07250"/>
    </source>
</evidence>
<dbReference type="Gene3D" id="2.60.120.260">
    <property type="entry name" value="Galactose-binding domain-like"/>
    <property type="match status" value="1"/>
</dbReference>
<evidence type="ECO:0000313" key="6">
    <source>
        <dbReference type="EMBL" id="KAH9843174.1"/>
    </source>
</evidence>
<name>A0ABQ8KXB2_9APHY</name>
<evidence type="ECO:0000256" key="2">
    <source>
        <dbReference type="SAM" id="MobiDB-lite"/>
    </source>
</evidence>
<proteinExistence type="predicted"/>
<dbReference type="EMBL" id="JADCUA010000002">
    <property type="protein sequence ID" value="KAH9843174.1"/>
    <property type="molecule type" value="Genomic_DNA"/>
</dbReference>
<dbReference type="Pfam" id="PF09118">
    <property type="entry name" value="GO-like_E_set"/>
    <property type="match status" value="1"/>
</dbReference>
<feature type="region of interest" description="Disordered" evidence="2">
    <location>
        <begin position="791"/>
        <end position="812"/>
    </location>
</feature>
<keyword evidence="1 3" id="KW-0732">Signal</keyword>
<feature type="signal peptide" evidence="3">
    <location>
        <begin position="1"/>
        <end position="31"/>
    </location>
</feature>
<dbReference type="InterPro" id="IPR009880">
    <property type="entry name" value="Glyoxal_oxidase_N"/>
</dbReference>
<evidence type="ECO:0000259" key="5">
    <source>
        <dbReference type="Pfam" id="PF09118"/>
    </source>
</evidence>
<dbReference type="Pfam" id="PF07250">
    <property type="entry name" value="Glyoxal_oxid_N"/>
    <property type="match status" value="1"/>
</dbReference>
<dbReference type="SUPFAM" id="SSF50965">
    <property type="entry name" value="Galactose oxidase, central domain"/>
    <property type="match status" value="1"/>
</dbReference>
<feature type="domain" description="Galactose oxidase-like Early set" evidence="5">
    <location>
        <begin position="697"/>
        <end position="768"/>
    </location>
</feature>
<feature type="compositionally biased region" description="Basic residues" evidence="2">
    <location>
        <begin position="798"/>
        <end position="812"/>
    </location>
</feature>
<sequence>MFALRLASFLRQKGVLLPATVLICILSVCAADPEKAWNGFVTPGSTGPTTFVPYYVPPGARSYDSSSPFLHYFGKWKDTYSSAYVQNTLRSTSDPGASMTFSFTGTGIEWFGNQDARHGIAQVYIDGRKMQEVDAWSAKPMKQQRIYWDFDLYPGRHTIKIVNIGQKSANATGTLIDIDALVVITGPQPDSPDVEYLDTSARPIPDYPPLFDFVSEPDPDKEWTLTEIGNTGVSAMQLSIVSETHALVVDKVEHNPLTIDGHPAWAALYNLKTHSVTPLSVESNSFCAGGTFLSNGTLINVGGNPVVEDHTATADFGDLDGLQAVRVFEACDLEDVSGCSLYENHDRIRMATPRWYTTVLRIADGSAMIVGGSRKGGWINNATVNNPTLEYWPPKDIAGSHGLPVRLPFLEDTVGANLFPIAFSLPDGTVFMAANQDAMIYDWRTNTERRLPRLPNGVRVTYPMAGTAVLLPLTPATGYAPEILICGGSTVDDAQPGYLISSQDPASAQCVRMLLTEAGIAAGWEVERMPEARHMPDAVLLPTGEVLIVNGAGSGISGYGNVVGQIGASNADNPVLTPVLYDPAAPPGGRFSQEGMPTSDIPRMYHSVATLTPSGEIMIAGSNPNLDRSEIEYGTEYRVEWLGPPYMAKARPEIVEKPEIIGFGEDVTFSVAIPSSSQGVDIKGEWHPSSSTLSSVDERPLVALMDLGFVTHTVHANSRLVYLDSSLSEDGQTITVTGPPDGGVYPPGPGFLYLVVDGVPSVGVKVMIGDGEDPPFDGDALANMLAMTEVDQYESSKKKGKNKHKTPKSHAT</sequence>
<dbReference type="InterPro" id="IPR037293">
    <property type="entry name" value="Gal_Oxidase_central_sf"/>
</dbReference>
<dbReference type="InterPro" id="IPR011043">
    <property type="entry name" value="Gal_Oxase/kelch_b-propeller"/>
</dbReference>
<dbReference type="InterPro" id="IPR014756">
    <property type="entry name" value="Ig_E-set"/>
</dbReference>
<feature type="domain" description="Glyoxal oxidase N-terminal" evidence="4">
    <location>
        <begin position="264"/>
        <end position="646"/>
    </location>
</feature>
<dbReference type="Gene3D" id="2.60.40.10">
    <property type="entry name" value="Immunoglobulins"/>
    <property type="match status" value="1"/>
</dbReference>
<accession>A0ABQ8KXB2</accession>
<evidence type="ECO:0000313" key="7">
    <source>
        <dbReference type="Proteomes" id="UP000814176"/>
    </source>
</evidence>
<dbReference type="RefSeq" id="XP_047784221.1">
    <property type="nucleotide sequence ID" value="XM_047917211.1"/>
</dbReference>